<sequence length="54" mass="6241">MSVFLTVENFTSQFVVTFWTPIFVGIFIAIVTYALWPRNQAAFDEASKIPLREK</sequence>
<name>A0A1H1SVV7_9BRAD</name>
<dbReference type="AlphaFoldDB" id="A0A1H1SVV7"/>
<dbReference type="CDD" id="cd01324">
    <property type="entry name" value="cbb3_Oxidase_CcoQ"/>
    <property type="match status" value="1"/>
</dbReference>
<dbReference type="InterPro" id="IPR008621">
    <property type="entry name" value="Cbb3-typ_cyt_oxidase_comp"/>
</dbReference>
<evidence type="ECO:0000313" key="3">
    <source>
        <dbReference type="Proteomes" id="UP000243904"/>
    </source>
</evidence>
<dbReference type="EMBL" id="LT629750">
    <property type="protein sequence ID" value="SDS52061.1"/>
    <property type="molecule type" value="Genomic_DNA"/>
</dbReference>
<keyword evidence="1" id="KW-0472">Membrane</keyword>
<feature type="transmembrane region" description="Helical" evidence="1">
    <location>
        <begin position="12"/>
        <end position="36"/>
    </location>
</feature>
<keyword evidence="3" id="KW-1185">Reference proteome</keyword>
<accession>A0A1H1SVV7</accession>
<organism evidence="2 3">
    <name type="scientific">Bradyrhizobium canariense</name>
    <dbReference type="NCBI Taxonomy" id="255045"/>
    <lineage>
        <taxon>Bacteria</taxon>
        <taxon>Pseudomonadati</taxon>
        <taxon>Pseudomonadota</taxon>
        <taxon>Alphaproteobacteria</taxon>
        <taxon>Hyphomicrobiales</taxon>
        <taxon>Nitrobacteraceae</taxon>
        <taxon>Bradyrhizobium</taxon>
    </lineage>
</organism>
<evidence type="ECO:0000313" key="2">
    <source>
        <dbReference type="EMBL" id="SDS52061.1"/>
    </source>
</evidence>
<protein>
    <submittedName>
        <fullName evidence="2">Cytochrome c oxidase cbb3-type subunit 4</fullName>
    </submittedName>
</protein>
<gene>
    <name evidence="2" type="ORF">SAMN05444158_2309</name>
</gene>
<reference evidence="3" key="1">
    <citation type="submission" date="2016-10" db="EMBL/GenBank/DDBJ databases">
        <authorList>
            <person name="Varghese N."/>
            <person name="Submissions S."/>
        </authorList>
    </citation>
    <scope>NUCLEOTIDE SEQUENCE [LARGE SCALE GENOMIC DNA]</scope>
    <source>
        <strain evidence="3">GAS369</strain>
    </source>
</reference>
<proteinExistence type="predicted"/>
<dbReference type="RefSeq" id="WP_100380981.1">
    <property type="nucleotide sequence ID" value="NZ_LT629750.1"/>
</dbReference>
<keyword evidence="1" id="KW-1133">Transmembrane helix</keyword>
<keyword evidence="1" id="KW-0812">Transmembrane</keyword>
<evidence type="ECO:0000256" key="1">
    <source>
        <dbReference type="SAM" id="Phobius"/>
    </source>
</evidence>
<dbReference type="Pfam" id="PF05545">
    <property type="entry name" value="FixQ"/>
    <property type="match status" value="1"/>
</dbReference>
<dbReference type="Proteomes" id="UP000243904">
    <property type="component" value="Chromosome I"/>
</dbReference>